<dbReference type="EMBL" id="JZWI01000069">
    <property type="protein sequence ID" value="KLN52112.1"/>
    <property type="molecule type" value="Genomic_DNA"/>
</dbReference>
<evidence type="ECO:0000313" key="1">
    <source>
        <dbReference type="EMBL" id="KLN52112.1"/>
    </source>
</evidence>
<accession>A0A0H2LUG4</accession>
<protein>
    <submittedName>
        <fullName evidence="1">Uncharacterized protein</fullName>
    </submittedName>
</protein>
<sequence>MALQMVPLVTPLQPHTSASSGMLAALLWPSWPVSPMFDSPNISLSRMSPTLRPSRSSLKYQLPSTVSPYRQAPTSLSSLITSFL</sequence>
<dbReference type="Proteomes" id="UP000035170">
    <property type="component" value="Unassembled WGS sequence"/>
</dbReference>
<keyword evidence="2" id="KW-1185">Reference proteome</keyword>
<proteinExistence type="predicted"/>
<evidence type="ECO:0000313" key="2">
    <source>
        <dbReference type="Proteomes" id="UP000035170"/>
    </source>
</evidence>
<organism evidence="1 2">
    <name type="scientific">Variovorax paradoxus</name>
    <dbReference type="NCBI Taxonomy" id="34073"/>
    <lineage>
        <taxon>Bacteria</taxon>
        <taxon>Pseudomonadati</taxon>
        <taxon>Pseudomonadota</taxon>
        <taxon>Betaproteobacteria</taxon>
        <taxon>Burkholderiales</taxon>
        <taxon>Comamonadaceae</taxon>
        <taxon>Variovorax</taxon>
    </lineage>
</organism>
<reference evidence="1 2" key="1">
    <citation type="submission" date="2015-03" db="EMBL/GenBank/DDBJ databases">
        <title>Genome sequence of Variovorax paradoxus TBEA6.</title>
        <authorList>
            <person name="Poehlein A."/>
            <person name="Schuldes J."/>
            <person name="Wuebbeler J.H."/>
            <person name="Hiessl S."/>
            <person name="Steinbuechel A."/>
            <person name="Daniel R."/>
        </authorList>
    </citation>
    <scope>NUCLEOTIDE SEQUENCE [LARGE SCALE GENOMIC DNA]</scope>
    <source>
        <strain evidence="1 2">TBEA6</strain>
    </source>
</reference>
<name>A0A0H2LUG4_VARPD</name>
<comment type="caution">
    <text evidence="1">The sequence shown here is derived from an EMBL/GenBank/DDBJ whole genome shotgun (WGS) entry which is preliminary data.</text>
</comment>
<gene>
    <name evidence="1" type="ORF">VPARA_67740</name>
</gene>
<dbReference type="AlphaFoldDB" id="A0A0H2LUG4"/>